<dbReference type="AlphaFoldDB" id="A0A1V9G7J9"/>
<comment type="caution">
    <text evidence="8">The sequence shown here is derived from an EMBL/GenBank/DDBJ whole genome shotgun (WGS) entry which is preliminary data.</text>
</comment>
<dbReference type="Gene3D" id="3.20.20.70">
    <property type="entry name" value="Aldolase class I"/>
    <property type="match status" value="1"/>
</dbReference>
<reference evidence="8 9" key="1">
    <citation type="submission" date="2016-03" db="EMBL/GenBank/DDBJ databases">
        <title>Niastella vici sp. nov., isolated from farmland soil.</title>
        <authorList>
            <person name="Chen L."/>
            <person name="Wang D."/>
            <person name="Yang S."/>
            <person name="Wang G."/>
        </authorList>
    </citation>
    <scope>NUCLEOTIDE SEQUENCE [LARGE SCALE GENOMIC DNA]</scope>
    <source>
        <strain evidence="8 9">DJ57</strain>
    </source>
</reference>
<dbReference type="EMBL" id="LVYD01000002">
    <property type="protein sequence ID" value="OQP66593.1"/>
    <property type="molecule type" value="Genomic_DNA"/>
</dbReference>
<feature type="chain" id="PRO_5012822532" evidence="4">
    <location>
        <begin position="19"/>
        <end position="634"/>
    </location>
</feature>
<dbReference type="InterPro" id="IPR029483">
    <property type="entry name" value="GH97_C"/>
</dbReference>
<dbReference type="SUPFAM" id="SSF51445">
    <property type="entry name" value="(Trans)glycosidases"/>
    <property type="match status" value="1"/>
</dbReference>
<dbReference type="InterPro" id="IPR017853">
    <property type="entry name" value="GH"/>
</dbReference>
<comment type="subunit">
    <text evidence="2">Monomer.</text>
</comment>
<name>A0A1V9G7J9_9BACT</name>
<evidence type="ECO:0000259" key="5">
    <source>
        <dbReference type="Pfam" id="PF10566"/>
    </source>
</evidence>
<evidence type="ECO:0000256" key="4">
    <source>
        <dbReference type="SAM" id="SignalP"/>
    </source>
</evidence>
<dbReference type="InterPro" id="IPR014718">
    <property type="entry name" value="GH-type_carb-bd"/>
</dbReference>
<feature type="signal peptide" evidence="4">
    <location>
        <begin position="1"/>
        <end position="18"/>
    </location>
</feature>
<dbReference type="OrthoDB" id="57532at2"/>
<dbReference type="Pfam" id="PF14508">
    <property type="entry name" value="GH97_N"/>
    <property type="match status" value="1"/>
</dbReference>
<feature type="domain" description="Glycosyl-hydrolase 97 catalytic" evidence="5">
    <location>
        <begin position="310"/>
        <end position="452"/>
    </location>
</feature>
<evidence type="ECO:0000313" key="8">
    <source>
        <dbReference type="EMBL" id="OQP66593.1"/>
    </source>
</evidence>
<feature type="domain" description="Glycosyl-hydrolase 97 C-terminal oligomerisation" evidence="7">
    <location>
        <begin position="533"/>
        <end position="628"/>
    </location>
</feature>
<dbReference type="PANTHER" id="PTHR35803">
    <property type="entry name" value="GLUCAN 1,4-ALPHA-GLUCOSIDASE SUSB-RELATED"/>
    <property type="match status" value="1"/>
</dbReference>
<evidence type="ECO:0000256" key="1">
    <source>
        <dbReference type="ARBA" id="ARBA00001913"/>
    </source>
</evidence>
<dbReference type="Pfam" id="PF14509">
    <property type="entry name" value="GH97_C"/>
    <property type="match status" value="1"/>
</dbReference>
<keyword evidence="3" id="KW-0106">Calcium</keyword>
<dbReference type="STRING" id="1703345.A3860_12665"/>
<keyword evidence="4" id="KW-0732">Signal</keyword>
<evidence type="ECO:0000259" key="7">
    <source>
        <dbReference type="Pfam" id="PF14509"/>
    </source>
</evidence>
<accession>A0A1V9G7J9</accession>
<dbReference type="GO" id="GO:0030246">
    <property type="term" value="F:carbohydrate binding"/>
    <property type="evidence" value="ECO:0007669"/>
    <property type="project" value="InterPro"/>
</dbReference>
<evidence type="ECO:0000256" key="2">
    <source>
        <dbReference type="ARBA" id="ARBA00011245"/>
    </source>
</evidence>
<dbReference type="InterPro" id="IPR052720">
    <property type="entry name" value="Glycosyl_hydrolase_97"/>
</dbReference>
<keyword evidence="9" id="KW-1185">Reference proteome</keyword>
<dbReference type="Gene3D" id="2.70.98.10">
    <property type="match status" value="1"/>
</dbReference>
<dbReference type="PANTHER" id="PTHR35803:SF3">
    <property type="entry name" value="ALPHA-GLUCOSIDASE"/>
    <property type="match status" value="1"/>
</dbReference>
<dbReference type="InterPro" id="IPR029486">
    <property type="entry name" value="GH97_N"/>
</dbReference>
<feature type="domain" description="Glycosyl-hydrolase 97 N-terminal" evidence="6">
    <location>
        <begin position="30"/>
        <end position="289"/>
    </location>
</feature>
<dbReference type="Pfam" id="PF10566">
    <property type="entry name" value="Glyco_hydro_97"/>
    <property type="match status" value="1"/>
</dbReference>
<evidence type="ECO:0000313" key="9">
    <source>
        <dbReference type="Proteomes" id="UP000192796"/>
    </source>
</evidence>
<evidence type="ECO:0000259" key="6">
    <source>
        <dbReference type="Pfam" id="PF14508"/>
    </source>
</evidence>
<protein>
    <submittedName>
        <fullName evidence="8">Alpha-glucosidase</fullName>
    </submittedName>
</protein>
<comment type="cofactor">
    <cofactor evidence="1">
        <name>Ca(2+)</name>
        <dbReference type="ChEBI" id="CHEBI:29108"/>
    </cofactor>
</comment>
<dbReference type="Proteomes" id="UP000192796">
    <property type="component" value="Unassembled WGS sequence"/>
</dbReference>
<proteinExistence type="predicted"/>
<organism evidence="8 9">
    <name type="scientific">Niastella vici</name>
    <dbReference type="NCBI Taxonomy" id="1703345"/>
    <lineage>
        <taxon>Bacteria</taxon>
        <taxon>Pseudomonadati</taxon>
        <taxon>Bacteroidota</taxon>
        <taxon>Chitinophagia</taxon>
        <taxon>Chitinophagales</taxon>
        <taxon>Chitinophagaceae</taxon>
        <taxon>Niastella</taxon>
    </lineage>
</organism>
<dbReference type="InterPro" id="IPR019563">
    <property type="entry name" value="GH97_catalytic"/>
</dbReference>
<evidence type="ECO:0000256" key="3">
    <source>
        <dbReference type="ARBA" id="ARBA00022837"/>
    </source>
</evidence>
<gene>
    <name evidence="8" type="ORF">A3860_12665</name>
</gene>
<sequence>MKRVVALLASFGTLANVAAQNIIDSTKAVITSPDKNYVVSFYQKQNADGTRSLFYTLNYKQQPVITESSLDIQLDNHLSERAMALKVDSHARWCENLQVKAIRYTAKDTSWKPLYGERAVIRDNYNAVTIEMVKDDNSIYWMHVEMRVYNEGAAVRYFFPENIKGTYYRVVAENTSFTLPAGTKAWHAAWAQAPYQLLPLQNWPDESERPLTLQLPNGWYACLAEAQLVDYARTKFKLSKEIPNTIVTSMYTPADLISPVATPWRVMMVAETPGELITHNDLLLNLNDPSKIADPGFIQPGKIMRVMTQTTKDAYENIDFAVKHNLQYILFDWKWYGPAFTFTSDATKVAIPDFDLPGIIKYGKEKGIGVWLYCNLQGLYAQSDSLFRVYHDWGVKGVKFGFVQAGSHRWTTWLEEMIRKCAANKMMVNIHDDWRPTGEQRTWPNLMTAEGIRGNEEMPEATHNTVLPFTRFIAGAADYTLCYYNERIKTTHAHQLAMAAVYYSPIQTMYWYDKPAFSNNEPELEFWDKIPTSWDETKVLQGKPGEFITTARRKGDDWFIGTLTNNDTRTLQLSFDFLPKGKKYTATIYGDDDSVQTKTKVGVQKKVINAATLLEVKLKPSGGQAIWLTPVIKK</sequence>
<dbReference type="InterPro" id="IPR013785">
    <property type="entry name" value="Aldolase_TIM"/>
</dbReference>